<dbReference type="PANTHER" id="PTHR46696:SF6">
    <property type="entry name" value="P450, PUTATIVE (EUROFUNG)-RELATED"/>
    <property type="match status" value="1"/>
</dbReference>
<dbReference type="EMBL" id="CAEZWE010000046">
    <property type="protein sequence ID" value="CAB4656865.1"/>
    <property type="molecule type" value="Genomic_DNA"/>
</dbReference>
<dbReference type="AlphaFoldDB" id="A0A6J6L989"/>
<feature type="compositionally biased region" description="Pro residues" evidence="2">
    <location>
        <begin position="86"/>
        <end position="95"/>
    </location>
</feature>
<dbReference type="InterPro" id="IPR002397">
    <property type="entry name" value="Cyt_P450_B"/>
</dbReference>
<dbReference type="PROSITE" id="PS00086">
    <property type="entry name" value="CYTOCHROME_P450"/>
    <property type="match status" value="1"/>
</dbReference>
<dbReference type="Gene3D" id="1.10.630.10">
    <property type="entry name" value="Cytochrome P450"/>
    <property type="match status" value="1"/>
</dbReference>
<dbReference type="InterPro" id="IPR036396">
    <property type="entry name" value="Cyt_P450_sf"/>
</dbReference>
<dbReference type="SUPFAM" id="SSF48264">
    <property type="entry name" value="Cytochrome P450"/>
    <property type="match status" value="1"/>
</dbReference>
<dbReference type="InterPro" id="IPR001128">
    <property type="entry name" value="Cyt_P450"/>
</dbReference>
<reference evidence="3" key="1">
    <citation type="submission" date="2020-05" db="EMBL/GenBank/DDBJ databases">
        <authorList>
            <person name="Chiriac C."/>
            <person name="Salcher M."/>
            <person name="Ghai R."/>
            <person name="Kavagutti S V."/>
        </authorList>
    </citation>
    <scope>NUCLEOTIDE SEQUENCE</scope>
</reference>
<feature type="region of interest" description="Disordered" evidence="2">
    <location>
        <begin position="83"/>
        <end position="102"/>
    </location>
</feature>
<dbReference type="PANTHER" id="PTHR46696">
    <property type="entry name" value="P450, PUTATIVE (EUROFUNG)-RELATED"/>
    <property type="match status" value="1"/>
</dbReference>
<evidence type="ECO:0000256" key="1">
    <source>
        <dbReference type="ARBA" id="ARBA00010617"/>
    </source>
</evidence>
<protein>
    <submittedName>
        <fullName evidence="3">Unannotated protein</fullName>
    </submittedName>
</protein>
<evidence type="ECO:0000256" key="2">
    <source>
        <dbReference type="SAM" id="MobiDB-lite"/>
    </source>
</evidence>
<dbReference type="InterPro" id="IPR017972">
    <property type="entry name" value="Cyt_P450_CS"/>
</dbReference>
<name>A0A6J6L989_9ZZZZ</name>
<dbReference type="Pfam" id="PF00067">
    <property type="entry name" value="p450"/>
    <property type="match status" value="1"/>
</dbReference>
<gene>
    <name evidence="3" type="ORF">UFOPK2169_01132</name>
</gene>
<dbReference type="GO" id="GO:0005506">
    <property type="term" value="F:iron ion binding"/>
    <property type="evidence" value="ECO:0007669"/>
    <property type="project" value="InterPro"/>
</dbReference>
<dbReference type="GO" id="GO:0016705">
    <property type="term" value="F:oxidoreductase activity, acting on paired donors, with incorporation or reduction of molecular oxygen"/>
    <property type="evidence" value="ECO:0007669"/>
    <property type="project" value="InterPro"/>
</dbReference>
<dbReference type="GO" id="GO:0020037">
    <property type="term" value="F:heme binding"/>
    <property type="evidence" value="ECO:0007669"/>
    <property type="project" value="InterPro"/>
</dbReference>
<sequence>MAYGADERLDTPPVTDWVNDWDWLDDGWGENAIDIWNNVREQCPVGSTERYGRAFMPVTMEAVRQIANDTDNFSSIWVNVSRPDAPRSPAPPITSDPPDHHGHRRLILPAFNPKAVASIEEELRTYCRSLIKDLDGMDAADAAVQYTQHIPVHGICVLTGLPEEDADLFRDWIYKNFQLAPKDNRIRLEVMTEMTQYIDGLLKDRLASPKDDLLTMIANAEIDGKEVDWNIKIGYIRLQIVAGIDTTWSAIGSGLWHFAQHNDEVQRLVAVDNDHMLWQTANEEVLRYYAPVTMARKVIKDTEVSGCPMHAGDQTLVTFPAANHDPEAFEDAHIFKLDRENNRHVAFGLGIHRCAGSNLARLEMLVAFQEWLRAFPNYSLDPTQKTTWANGQVRGPRQIPVLLNR</sequence>
<dbReference type="GO" id="GO:0004497">
    <property type="term" value="F:monooxygenase activity"/>
    <property type="evidence" value="ECO:0007669"/>
    <property type="project" value="InterPro"/>
</dbReference>
<organism evidence="3">
    <name type="scientific">freshwater metagenome</name>
    <dbReference type="NCBI Taxonomy" id="449393"/>
    <lineage>
        <taxon>unclassified sequences</taxon>
        <taxon>metagenomes</taxon>
        <taxon>ecological metagenomes</taxon>
    </lineage>
</organism>
<evidence type="ECO:0000313" key="3">
    <source>
        <dbReference type="EMBL" id="CAB4656865.1"/>
    </source>
</evidence>
<comment type="similarity">
    <text evidence="1">Belongs to the cytochrome P450 family.</text>
</comment>
<dbReference type="PRINTS" id="PR00359">
    <property type="entry name" value="BP450"/>
</dbReference>
<proteinExistence type="inferred from homology"/>
<accession>A0A6J6L989</accession>